<gene>
    <name evidence="8" type="ORF">H8923_12795</name>
</gene>
<dbReference type="InterPro" id="IPR018461">
    <property type="entry name" value="Na/H_Antiport_NhaC-like_C"/>
</dbReference>
<dbReference type="RefSeq" id="WP_153972403.1">
    <property type="nucleotide sequence ID" value="NZ_JACRWE010000006.1"/>
</dbReference>
<comment type="caution">
    <text evidence="8">The sequence shown here is derived from an EMBL/GenBank/DDBJ whole genome shotgun (WGS) entry which is preliminary data.</text>
</comment>
<evidence type="ECO:0000256" key="4">
    <source>
        <dbReference type="ARBA" id="ARBA00022989"/>
    </source>
</evidence>
<dbReference type="PANTHER" id="PTHR43478:SF1">
    <property type="entry name" value="NA+_H+ ANTIPORTER NHAC-LIKE C-TERMINAL DOMAIN-CONTAINING PROTEIN"/>
    <property type="match status" value="1"/>
</dbReference>
<feature type="transmembrane region" description="Helical" evidence="6">
    <location>
        <begin position="260"/>
        <end position="281"/>
    </location>
</feature>
<organism evidence="8 9">
    <name type="scientific">Romboutsia faecis</name>
    <dbReference type="NCBI Taxonomy" id="2764597"/>
    <lineage>
        <taxon>Bacteria</taxon>
        <taxon>Bacillati</taxon>
        <taxon>Bacillota</taxon>
        <taxon>Clostridia</taxon>
        <taxon>Peptostreptococcales</taxon>
        <taxon>Peptostreptococcaceae</taxon>
        <taxon>Romboutsia</taxon>
    </lineage>
</organism>
<reference evidence="8 9" key="1">
    <citation type="submission" date="2020-08" db="EMBL/GenBank/DDBJ databases">
        <authorList>
            <person name="Liu C."/>
            <person name="Sun Q."/>
        </authorList>
    </citation>
    <scope>NUCLEOTIDE SEQUENCE [LARGE SCALE GENOMIC DNA]</scope>
    <source>
        <strain evidence="8 9">NSJ-18</strain>
    </source>
</reference>
<feature type="transmembrane region" description="Helical" evidence="6">
    <location>
        <begin position="369"/>
        <end position="387"/>
    </location>
</feature>
<name>A0ABR7JRW3_9FIRM</name>
<feature type="transmembrane region" description="Helical" evidence="6">
    <location>
        <begin position="7"/>
        <end position="27"/>
    </location>
</feature>
<evidence type="ECO:0000313" key="9">
    <source>
        <dbReference type="Proteomes" id="UP000609849"/>
    </source>
</evidence>
<keyword evidence="5 6" id="KW-0472">Membrane</keyword>
<evidence type="ECO:0000256" key="3">
    <source>
        <dbReference type="ARBA" id="ARBA00022692"/>
    </source>
</evidence>
<dbReference type="Proteomes" id="UP000609849">
    <property type="component" value="Unassembled WGS sequence"/>
</dbReference>
<evidence type="ECO:0000256" key="6">
    <source>
        <dbReference type="SAM" id="Phobius"/>
    </source>
</evidence>
<keyword evidence="9" id="KW-1185">Reference proteome</keyword>
<comment type="subcellular location">
    <subcellularLocation>
        <location evidence="1">Cell membrane</location>
        <topology evidence="1">Multi-pass membrane protein</topology>
    </subcellularLocation>
</comment>
<keyword evidence="3 6" id="KW-0812">Transmembrane</keyword>
<feature type="transmembrane region" description="Helical" evidence="6">
    <location>
        <begin position="465"/>
        <end position="494"/>
    </location>
</feature>
<evidence type="ECO:0000256" key="5">
    <source>
        <dbReference type="ARBA" id="ARBA00023136"/>
    </source>
</evidence>
<feature type="transmembrane region" description="Helical" evidence="6">
    <location>
        <begin position="399"/>
        <end position="424"/>
    </location>
</feature>
<feature type="transmembrane region" description="Helical" evidence="6">
    <location>
        <begin position="293"/>
        <end position="312"/>
    </location>
</feature>
<dbReference type="EMBL" id="JACRWE010000006">
    <property type="protein sequence ID" value="MBC5997644.1"/>
    <property type="molecule type" value="Genomic_DNA"/>
</dbReference>
<evidence type="ECO:0000313" key="8">
    <source>
        <dbReference type="EMBL" id="MBC5997644.1"/>
    </source>
</evidence>
<dbReference type="Pfam" id="PF03553">
    <property type="entry name" value="Na_H_antiporter"/>
    <property type="match status" value="1"/>
</dbReference>
<protein>
    <submittedName>
        <fullName evidence="8">Sodium:proton exchanger</fullName>
    </submittedName>
</protein>
<accession>A0ABR7JRW3</accession>
<dbReference type="PANTHER" id="PTHR43478">
    <property type="entry name" value="NA+/H+ ANTIPORTER-RELATED"/>
    <property type="match status" value="1"/>
</dbReference>
<evidence type="ECO:0000256" key="1">
    <source>
        <dbReference type="ARBA" id="ARBA00004651"/>
    </source>
</evidence>
<feature type="transmembrane region" description="Helical" evidence="6">
    <location>
        <begin position="33"/>
        <end position="53"/>
    </location>
</feature>
<proteinExistence type="predicted"/>
<feature type="transmembrane region" description="Helical" evidence="6">
    <location>
        <begin position="194"/>
        <end position="213"/>
    </location>
</feature>
<feature type="domain" description="Na+/H+ antiporter NhaC-like C-terminal" evidence="7">
    <location>
        <begin position="158"/>
        <end position="473"/>
    </location>
</feature>
<keyword evidence="4 6" id="KW-1133">Transmembrane helix</keyword>
<sequence>MEHYGVLSLIPPLVAIIIAILSKNVVISLFTGSFLGVLVLSSFSPITAVKSLIGDYFFVQLTDSYNAGVLVLLMFIGGFIALIEKSGGAQAFAGKVTKLINTKTKAQMSAWFGGILIFFSDLGTPLIVGPIFEPIFDKLKISREKLAWIIDSTASPIAVLVPFIGWGVYVMGLIQKEFEALSITQSDFTAFVKAIPFQIYPILAVTMVPLIASSKLDFSAMLKAEQRVENTGKLYWDSSNPQRKSEKVSEYEASNSKASLVIAPLVVLFITLFSILIPLGFPMKPVGGSDFRIALTTAYLFAAIVLIGLMVYYKTKTFNESFSIYINGMQKMVYVSITLVLAWSLGATIKNLGTANYIIQLLSGNVPVALIPAILFILGACVSFATGSSWGTFAIMMPLAIPMAVSLDASIYVCIGAVLSGGLFGDHCSPISDTTILSSTGAGCDLVDHVKTQLPYAVLNGSITLVGFLIAGVINSEISVVISFTILLISVFLLSKSNKNKSEVKTIEIIQN</sequence>
<feature type="transmembrane region" description="Helical" evidence="6">
    <location>
        <begin position="65"/>
        <end position="83"/>
    </location>
</feature>
<feature type="transmembrane region" description="Helical" evidence="6">
    <location>
        <begin position="110"/>
        <end position="132"/>
    </location>
</feature>
<evidence type="ECO:0000259" key="7">
    <source>
        <dbReference type="Pfam" id="PF03553"/>
    </source>
</evidence>
<keyword evidence="2" id="KW-1003">Cell membrane</keyword>
<feature type="transmembrane region" description="Helical" evidence="6">
    <location>
        <begin position="153"/>
        <end position="174"/>
    </location>
</feature>
<feature type="transmembrane region" description="Helical" evidence="6">
    <location>
        <begin position="332"/>
        <end position="349"/>
    </location>
</feature>
<evidence type="ECO:0000256" key="2">
    <source>
        <dbReference type="ARBA" id="ARBA00022475"/>
    </source>
</evidence>